<dbReference type="HOGENOM" id="CLU_198645_0_0_11"/>
<keyword evidence="3" id="KW-1185">Reference proteome</keyword>
<sequence length="77" mass="8443">RPLRHPYLQGRTKLSAERAAHFQLMQQGVRDEDTCRIVGSNSKAGRRRGNGRRPSGGNKAASPVRPVVPPSVGRRDA</sequence>
<feature type="compositionally biased region" description="Low complexity" evidence="1">
    <location>
        <begin position="52"/>
        <end position="65"/>
    </location>
</feature>
<dbReference type="AlphaFoldDB" id="C9ZC91"/>
<name>C9ZC91_STRSW</name>
<dbReference type="EMBL" id="FN554889">
    <property type="protein sequence ID" value="CBG73291.1"/>
    <property type="molecule type" value="Genomic_DNA"/>
</dbReference>
<evidence type="ECO:0000313" key="2">
    <source>
        <dbReference type="EMBL" id="CBG73291.1"/>
    </source>
</evidence>
<evidence type="ECO:0000256" key="1">
    <source>
        <dbReference type="SAM" id="MobiDB-lite"/>
    </source>
</evidence>
<organism evidence="2 3">
    <name type="scientific">Streptomyces scabiei (strain 87.22)</name>
    <dbReference type="NCBI Taxonomy" id="680198"/>
    <lineage>
        <taxon>Bacteria</taxon>
        <taxon>Bacillati</taxon>
        <taxon>Actinomycetota</taxon>
        <taxon>Actinomycetes</taxon>
        <taxon>Kitasatosporales</taxon>
        <taxon>Streptomycetaceae</taxon>
        <taxon>Streptomyces</taxon>
    </lineage>
</organism>
<accession>C9ZC91</accession>
<feature type="non-terminal residue" evidence="2">
    <location>
        <position position="1"/>
    </location>
</feature>
<protein>
    <submittedName>
        <fullName evidence="2">Uncharacterized protein</fullName>
    </submittedName>
</protein>
<dbReference type="Proteomes" id="UP000001444">
    <property type="component" value="Chromosome"/>
</dbReference>
<proteinExistence type="predicted"/>
<feature type="region of interest" description="Disordered" evidence="1">
    <location>
        <begin position="39"/>
        <end position="77"/>
    </location>
</feature>
<dbReference type="KEGG" id="scb:SCAB_62732"/>
<evidence type="ECO:0000313" key="3">
    <source>
        <dbReference type="Proteomes" id="UP000001444"/>
    </source>
</evidence>
<reference evidence="2 3" key="1">
    <citation type="journal article" date="2010" name="Mol. Plant Microbe Interact.">
        <title>Streptomyces scabies 87-22 contains a coronafacic acid-like biosynthetic cluster that contributes to plant-microbe interactions.</title>
        <authorList>
            <person name="Bignell D.R."/>
            <person name="Seipke R.F."/>
            <person name="Huguet-Tapia J.C."/>
            <person name="Chambers A.H."/>
            <person name="Parry R.J."/>
            <person name="Loria R."/>
        </authorList>
    </citation>
    <scope>NUCLEOTIDE SEQUENCE [LARGE SCALE GENOMIC DNA]</scope>
    <source>
        <strain evidence="2 3">87.22</strain>
    </source>
</reference>
<gene>
    <name evidence="2" type="ordered locus">SCAB_62732</name>
</gene>